<keyword evidence="3" id="KW-0067">ATP-binding</keyword>
<evidence type="ECO:0000256" key="1">
    <source>
        <dbReference type="ARBA" id="ARBA00006485"/>
    </source>
</evidence>
<dbReference type="GO" id="GO:0004674">
    <property type="term" value="F:protein serine/threonine kinase activity"/>
    <property type="evidence" value="ECO:0007669"/>
    <property type="project" value="TreeGrafter"/>
</dbReference>
<protein>
    <recommendedName>
        <fullName evidence="4">Protein kinase domain-containing protein</fullName>
    </recommendedName>
</protein>
<dbReference type="PROSITE" id="PS00108">
    <property type="entry name" value="PROTEIN_KINASE_ST"/>
    <property type="match status" value="1"/>
</dbReference>
<proteinExistence type="inferred from homology"/>
<dbReference type="InterPro" id="IPR008271">
    <property type="entry name" value="Ser/Thr_kinase_AS"/>
</dbReference>
<evidence type="ECO:0000259" key="4">
    <source>
        <dbReference type="PROSITE" id="PS50011"/>
    </source>
</evidence>
<dbReference type="GO" id="GO:0005634">
    <property type="term" value="C:nucleus"/>
    <property type="evidence" value="ECO:0007669"/>
    <property type="project" value="TreeGrafter"/>
</dbReference>
<dbReference type="SMART" id="SM00220">
    <property type="entry name" value="S_TKc"/>
    <property type="match status" value="1"/>
</dbReference>
<dbReference type="EMBL" id="LATX01001847">
    <property type="protein sequence ID" value="KTB37439.1"/>
    <property type="molecule type" value="Genomic_DNA"/>
</dbReference>
<dbReference type="Gene3D" id="1.10.510.10">
    <property type="entry name" value="Transferase(Phosphotransferase) domain 1"/>
    <property type="match status" value="1"/>
</dbReference>
<feature type="domain" description="Protein kinase" evidence="4">
    <location>
        <begin position="21"/>
        <end position="338"/>
    </location>
</feature>
<dbReference type="PANTHER" id="PTHR24056">
    <property type="entry name" value="CELL DIVISION PROTEIN KINASE"/>
    <property type="match status" value="1"/>
</dbReference>
<dbReference type="GO" id="GO:0005524">
    <property type="term" value="F:ATP binding"/>
    <property type="evidence" value="ECO:0007669"/>
    <property type="project" value="UniProtKB-KW"/>
</dbReference>
<sequence length="371" mass="41605">MLSDYDDDLSEIQYLSGDSDSSDFETISTTPFSTISRTLATIDDSQPQFLALKTSTLVKRWAKEPHDIVKEGRILAGLDYPNIIDLIDVSQDTKNNTLSLWMPYIPYSLDRLLVADFNSPVLTKSIKYQLFQGLSYLHANGVAHRDIKPSNVLLTEDGVVNLIDFGVSWAEESDPNDLFPEIRGSNKGMYFEVCTGPYRPPELLFGTRDYSPYAVDMWSLGCLFAEFYTPLEMVEYDYGEKRKERKTLFSSPSELGLIWSIFSLLGTPNNNTWPGWEDLPDAGRLQWAVVPPKELIDVIPNLPSLSSGSDILELIEKLLVYPPESRLKADEALKVPYFGDVVVPVGYGAGVYQSEGRTVGEMLREILEAAP</sequence>
<evidence type="ECO:0000313" key="5">
    <source>
        <dbReference type="EMBL" id="KTB37439.1"/>
    </source>
</evidence>
<evidence type="ECO:0000256" key="2">
    <source>
        <dbReference type="ARBA" id="ARBA00022741"/>
    </source>
</evidence>
<comment type="similarity">
    <text evidence="1">Belongs to the protein kinase superfamily. CMGC Ser/Thr protein kinase family. CDC2/CDKX subfamily.</text>
</comment>
<dbReference type="SUPFAM" id="SSF56112">
    <property type="entry name" value="Protein kinase-like (PK-like)"/>
    <property type="match status" value="1"/>
</dbReference>
<evidence type="ECO:0000313" key="6">
    <source>
        <dbReference type="Proteomes" id="UP000054988"/>
    </source>
</evidence>
<dbReference type="Pfam" id="PF00069">
    <property type="entry name" value="Pkinase"/>
    <property type="match status" value="1"/>
</dbReference>
<dbReference type="AlphaFoldDB" id="A0A0W0FMB1"/>
<dbReference type="InterPro" id="IPR000719">
    <property type="entry name" value="Prot_kinase_dom"/>
</dbReference>
<dbReference type="eggNOG" id="KOG0594">
    <property type="taxonomic scope" value="Eukaryota"/>
</dbReference>
<organism evidence="5 6">
    <name type="scientific">Moniliophthora roreri</name>
    <name type="common">Frosty pod rot fungus</name>
    <name type="synonym">Monilia roreri</name>
    <dbReference type="NCBI Taxonomy" id="221103"/>
    <lineage>
        <taxon>Eukaryota</taxon>
        <taxon>Fungi</taxon>
        <taxon>Dikarya</taxon>
        <taxon>Basidiomycota</taxon>
        <taxon>Agaricomycotina</taxon>
        <taxon>Agaricomycetes</taxon>
        <taxon>Agaricomycetidae</taxon>
        <taxon>Agaricales</taxon>
        <taxon>Marasmiineae</taxon>
        <taxon>Marasmiaceae</taxon>
        <taxon>Moniliophthora</taxon>
    </lineage>
</organism>
<keyword evidence="2" id="KW-0547">Nucleotide-binding</keyword>
<dbReference type="Proteomes" id="UP000054988">
    <property type="component" value="Unassembled WGS sequence"/>
</dbReference>
<evidence type="ECO:0000256" key="3">
    <source>
        <dbReference type="ARBA" id="ARBA00022840"/>
    </source>
</evidence>
<name>A0A0W0FMB1_MONRR</name>
<dbReference type="PROSITE" id="PS50011">
    <property type="entry name" value="PROTEIN_KINASE_DOM"/>
    <property type="match status" value="1"/>
</dbReference>
<comment type="caution">
    <text evidence="5">The sequence shown here is derived from an EMBL/GenBank/DDBJ whole genome shotgun (WGS) entry which is preliminary data.</text>
</comment>
<dbReference type="InterPro" id="IPR050108">
    <property type="entry name" value="CDK"/>
</dbReference>
<gene>
    <name evidence="5" type="ORF">WG66_9991</name>
</gene>
<reference evidence="5 6" key="1">
    <citation type="submission" date="2015-12" db="EMBL/GenBank/DDBJ databases">
        <title>Draft genome sequence of Moniliophthora roreri, the causal agent of frosty pod rot of cacao.</title>
        <authorList>
            <person name="Aime M.C."/>
            <person name="Diaz-Valderrama J.R."/>
            <person name="Kijpornyongpan T."/>
            <person name="Phillips-Mora W."/>
        </authorList>
    </citation>
    <scope>NUCLEOTIDE SEQUENCE [LARGE SCALE GENOMIC DNA]</scope>
    <source>
        <strain evidence="5 6">MCA 2952</strain>
    </source>
</reference>
<dbReference type="InterPro" id="IPR011009">
    <property type="entry name" value="Kinase-like_dom_sf"/>
</dbReference>
<accession>A0A0W0FMB1</accession>
<dbReference type="Gene3D" id="3.30.200.20">
    <property type="entry name" value="Phosphorylase Kinase, domain 1"/>
    <property type="match status" value="1"/>
</dbReference>